<evidence type="ECO:0000256" key="1">
    <source>
        <dbReference type="SAM" id="MobiDB-lite"/>
    </source>
</evidence>
<evidence type="ECO:0000313" key="3">
    <source>
        <dbReference type="Proteomes" id="UP000652761"/>
    </source>
</evidence>
<evidence type="ECO:0000313" key="2">
    <source>
        <dbReference type="EMBL" id="MQL78292.1"/>
    </source>
</evidence>
<name>A0A843TZP7_COLES</name>
<sequence>MLNRLSDDGGRKGEDVEDCLGRLGSDPGDGAARASAAAGAASSVGEGGRRSVVASLFFDSVFFLVHPRPFSLVCPRRRGLGGSAAASRVGFRCVELKRKVSGVPFDSVNDTLISALSESASIQDTCMFQVGKVKIVGLFRCILDCLNLHFFSVLTSARGKSIQAAVASPEPDPSNLQKLMAHSMSPRAQVKIISSWWGYFVDWGHRLKETSGTFKIAIMWCDI</sequence>
<dbReference type="AlphaFoldDB" id="A0A843TZP7"/>
<accession>A0A843TZP7</accession>
<feature type="region of interest" description="Disordered" evidence="1">
    <location>
        <begin position="1"/>
        <end position="20"/>
    </location>
</feature>
<reference evidence="2" key="1">
    <citation type="submission" date="2017-07" db="EMBL/GenBank/DDBJ databases">
        <title>Taro Niue Genome Assembly and Annotation.</title>
        <authorList>
            <person name="Atibalentja N."/>
            <person name="Keating K."/>
            <person name="Fields C.J."/>
        </authorList>
    </citation>
    <scope>NUCLEOTIDE SEQUENCE</scope>
    <source>
        <strain evidence="2">Niue_2</strain>
        <tissue evidence="2">Leaf</tissue>
    </source>
</reference>
<keyword evidence="3" id="KW-1185">Reference proteome</keyword>
<dbReference type="Proteomes" id="UP000652761">
    <property type="component" value="Unassembled WGS sequence"/>
</dbReference>
<proteinExistence type="predicted"/>
<comment type="caution">
    <text evidence="2">The sequence shown here is derived from an EMBL/GenBank/DDBJ whole genome shotgun (WGS) entry which is preliminary data.</text>
</comment>
<feature type="compositionally biased region" description="Basic and acidic residues" evidence="1">
    <location>
        <begin position="1"/>
        <end position="14"/>
    </location>
</feature>
<gene>
    <name evidence="2" type="ORF">Taro_010718</name>
</gene>
<organism evidence="2 3">
    <name type="scientific">Colocasia esculenta</name>
    <name type="common">Wild taro</name>
    <name type="synonym">Arum esculentum</name>
    <dbReference type="NCBI Taxonomy" id="4460"/>
    <lineage>
        <taxon>Eukaryota</taxon>
        <taxon>Viridiplantae</taxon>
        <taxon>Streptophyta</taxon>
        <taxon>Embryophyta</taxon>
        <taxon>Tracheophyta</taxon>
        <taxon>Spermatophyta</taxon>
        <taxon>Magnoliopsida</taxon>
        <taxon>Liliopsida</taxon>
        <taxon>Araceae</taxon>
        <taxon>Aroideae</taxon>
        <taxon>Colocasieae</taxon>
        <taxon>Colocasia</taxon>
    </lineage>
</organism>
<protein>
    <submittedName>
        <fullName evidence="2">Uncharacterized protein</fullName>
    </submittedName>
</protein>
<dbReference type="EMBL" id="NMUH01000392">
    <property type="protein sequence ID" value="MQL78292.1"/>
    <property type="molecule type" value="Genomic_DNA"/>
</dbReference>